<keyword evidence="4" id="KW-0851">Voltage-gated channel</keyword>
<evidence type="ECO:0000256" key="3">
    <source>
        <dbReference type="ARBA" id="ARBA00022475"/>
    </source>
</evidence>
<feature type="region of interest" description="Disordered" evidence="8">
    <location>
        <begin position="272"/>
        <end position="326"/>
    </location>
</feature>
<keyword evidence="6" id="KW-0407">Ion channel</keyword>
<protein>
    <submittedName>
        <fullName evidence="9">Voltage-gated hydrogen channel 1</fullName>
    </submittedName>
</protein>
<keyword evidence="3" id="KW-0472">Membrane</keyword>
<dbReference type="PANTHER" id="PTHR46480">
    <property type="entry name" value="F20B24.22"/>
    <property type="match status" value="1"/>
</dbReference>
<dbReference type="InterPro" id="IPR031846">
    <property type="entry name" value="Hvcn1"/>
</dbReference>
<keyword evidence="5" id="KW-0406">Ion transport</keyword>
<dbReference type="GO" id="GO:0034702">
    <property type="term" value="C:monoatomic ion channel complex"/>
    <property type="evidence" value="ECO:0007669"/>
    <property type="project" value="UniProtKB-KW"/>
</dbReference>
<evidence type="ECO:0000256" key="5">
    <source>
        <dbReference type="ARBA" id="ARBA00023065"/>
    </source>
</evidence>
<feature type="coiled-coil region" evidence="7">
    <location>
        <begin position="142"/>
        <end position="172"/>
    </location>
</feature>
<keyword evidence="2" id="KW-0813">Transport</keyword>
<feature type="compositionally biased region" description="Low complexity" evidence="8">
    <location>
        <begin position="688"/>
        <end position="705"/>
    </location>
</feature>
<dbReference type="Proteomes" id="UP000762676">
    <property type="component" value="Unassembled WGS sequence"/>
</dbReference>
<dbReference type="PANTHER" id="PTHR46480:SF1">
    <property type="entry name" value="VOLTAGE-GATED HYDROGEN CHANNEL 1"/>
    <property type="match status" value="1"/>
</dbReference>
<reference evidence="9 10" key="1">
    <citation type="journal article" date="2021" name="Elife">
        <title>Chloroplast acquisition without the gene transfer in kleptoplastic sea slugs, Plakobranchus ocellatus.</title>
        <authorList>
            <person name="Maeda T."/>
            <person name="Takahashi S."/>
            <person name="Yoshida T."/>
            <person name="Shimamura S."/>
            <person name="Takaki Y."/>
            <person name="Nagai Y."/>
            <person name="Toyoda A."/>
            <person name="Suzuki Y."/>
            <person name="Arimoto A."/>
            <person name="Ishii H."/>
            <person name="Satoh N."/>
            <person name="Nishiyama T."/>
            <person name="Hasebe M."/>
            <person name="Maruyama T."/>
            <person name="Minagawa J."/>
            <person name="Obokata J."/>
            <person name="Shigenobu S."/>
        </authorList>
    </citation>
    <scope>NUCLEOTIDE SEQUENCE [LARGE SCALE GENOMIC DNA]</scope>
</reference>
<keyword evidence="7" id="KW-0175">Coiled coil</keyword>
<keyword evidence="3" id="KW-1003">Cell membrane</keyword>
<proteinExistence type="predicted"/>
<dbReference type="EMBL" id="BMAT01005483">
    <property type="protein sequence ID" value="GFR94105.1"/>
    <property type="molecule type" value="Genomic_DNA"/>
</dbReference>
<dbReference type="GO" id="GO:0030171">
    <property type="term" value="F:voltage-gated proton channel activity"/>
    <property type="evidence" value="ECO:0007669"/>
    <property type="project" value="InterPro"/>
</dbReference>
<feature type="compositionally biased region" description="Polar residues" evidence="8">
    <location>
        <begin position="729"/>
        <end position="741"/>
    </location>
</feature>
<feature type="compositionally biased region" description="Low complexity" evidence="8">
    <location>
        <begin position="275"/>
        <end position="289"/>
    </location>
</feature>
<comment type="caution">
    <text evidence="9">The sequence shown here is derived from an EMBL/GenBank/DDBJ whole genome shotgun (WGS) entry which is preliminary data.</text>
</comment>
<keyword evidence="10" id="KW-1185">Reference proteome</keyword>
<accession>A0AAV4H9H0</accession>
<feature type="region of interest" description="Disordered" evidence="8">
    <location>
        <begin position="629"/>
        <end position="767"/>
    </location>
</feature>
<evidence type="ECO:0000256" key="7">
    <source>
        <dbReference type="SAM" id="Coils"/>
    </source>
</evidence>
<feature type="compositionally biased region" description="Basic residues" evidence="8">
    <location>
        <begin position="706"/>
        <end position="725"/>
    </location>
</feature>
<organism evidence="9 10">
    <name type="scientific">Elysia marginata</name>
    <dbReference type="NCBI Taxonomy" id="1093978"/>
    <lineage>
        <taxon>Eukaryota</taxon>
        <taxon>Metazoa</taxon>
        <taxon>Spiralia</taxon>
        <taxon>Lophotrochozoa</taxon>
        <taxon>Mollusca</taxon>
        <taxon>Gastropoda</taxon>
        <taxon>Heterobranchia</taxon>
        <taxon>Euthyneura</taxon>
        <taxon>Panpulmonata</taxon>
        <taxon>Sacoglossa</taxon>
        <taxon>Placobranchoidea</taxon>
        <taxon>Plakobranchidae</taxon>
        <taxon>Elysia</taxon>
    </lineage>
</organism>
<evidence type="ECO:0000313" key="9">
    <source>
        <dbReference type="EMBL" id="GFR94105.1"/>
    </source>
</evidence>
<evidence type="ECO:0000256" key="8">
    <source>
        <dbReference type="SAM" id="MobiDB-lite"/>
    </source>
</evidence>
<comment type="subcellular location">
    <subcellularLocation>
        <location evidence="1">Cell membrane</location>
        <topology evidence="1">Multi-pass membrane protein</topology>
    </subcellularLocation>
</comment>
<evidence type="ECO:0000256" key="1">
    <source>
        <dbReference type="ARBA" id="ARBA00004651"/>
    </source>
</evidence>
<gene>
    <name evidence="9" type="ORF">ElyMa_002660000</name>
</gene>
<evidence type="ECO:0000256" key="6">
    <source>
        <dbReference type="ARBA" id="ARBA00023303"/>
    </source>
</evidence>
<name>A0AAV4H9H0_9GAST</name>
<evidence type="ECO:0000313" key="10">
    <source>
        <dbReference type="Proteomes" id="UP000762676"/>
    </source>
</evidence>
<sequence>MNTEQQPLTQNMPRSLSEQVPWLCLPADETYLKRNEEPTNRSRFAKLLSAKPSEKKWKIKHTKETAIDSTLMRKPFKVEEGVVFDAVVVVTSIVVDLIFIKGLSEFAVDETIFVLAMLLPWRVIRVVNSLVMAVIDHEHVKLRLLYSRKKKLDKTVENLRNETDELKGMLQDVRQFCIKEGIDSTRIDSLLGKFAPRRRKDSKFYTLVKLVMSTASINNNDNDSISSSSMENDLRDYANRQSVLNEAASNEGTVSSLRQYLSVPFFSNNVPGPGSSAVSSDQESVSGVGSVDGGGGGDARRSRADSNLSKPSIFITAPPSDEKITPQGVDVELGGGRRNLCGSDLDGSLGSDADLDDAEFSDVFEEDEVLGERKLFLNDEDRDRFADSDSESATGKTAVAFYLGSRQSLDKLTFLQKDEISSNGDLSPQVPAGADSVACYSSDARGSDLVIVPNKNLQPQKFGRFLTVPMCTVPASAITTTALLTNTSAIRDNNGLTSSTDVDEAASLAKETQEAALEHECSPQRSDSDCKTNLATACLSSDTQTTGEARAKAPGILRQSSTSEERRKKFASSSPPRILSSLDMETARNVADRWMRQSLPGYSATTSRDSARKDSSSIMLKDFSHKGYSLCPPYGSPVPRRRLPEVRTRRKNYASISCRSDSSDSDIPKPLAQHPLPPAPSDPQSRDSATNANISSNSNSSNIQHPPRKHHKRRHHSGSIGRKRHSSGEGCTSFSQLLSPRQHSDAGPASDRARSESPSVSAMSLLKVPGIDNRRRSMDSTCADGADNKELKFVSSSRSMNDVTSDGNGNPFANNIGCDGKILRSSCLSLNSARHKRRGKSPHRVSFKVS</sequence>
<feature type="region of interest" description="Disordered" evidence="8">
    <location>
        <begin position="541"/>
        <end position="581"/>
    </location>
</feature>
<evidence type="ECO:0000256" key="2">
    <source>
        <dbReference type="ARBA" id="ARBA00022448"/>
    </source>
</evidence>
<dbReference type="AlphaFoldDB" id="A0AAV4H9H0"/>
<dbReference type="GO" id="GO:0005886">
    <property type="term" value="C:plasma membrane"/>
    <property type="evidence" value="ECO:0007669"/>
    <property type="project" value="UniProtKB-SubCell"/>
</dbReference>
<evidence type="ECO:0000256" key="4">
    <source>
        <dbReference type="ARBA" id="ARBA00022882"/>
    </source>
</evidence>